<comment type="caution">
    <text evidence="2">The sequence shown here is derived from an EMBL/GenBank/DDBJ whole genome shotgun (WGS) entry which is preliminary data.</text>
</comment>
<name>A0A6V8QUH6_TRIAP</name>
<feature type="chain" id="PRO_5027802154" evidence="1">
    <location>
        <begin position="26"/>
        <end position="141"/>
    </location>
</feature>
<reference evidence="2 3" key="1">
    <citation type="submission" date="2020-07" db="EMBL/GenBank/DDBJ databases">
        <title>Trichoderma asperellum IC-1 whole genome shotgun sequence.</title>
        <authorList>
            <person name="Kanamasa S."/>
            <person name="Takahashi H."/>
        </authorList>
    </citation>
    <scope>NUCLEOTIDE SEQUENCE [LARGE SCALE GENOMIC DNA]</scope>
    <source>
        <strain evidence="2 3">IC-1</strain>
    </source>
</reference>
<sequence length="141" mass="15477">MQSSALQRSAVCVWVFCALWVQLLARYLPASLTKPFNFSVLARAKPDAYRSGSWSVAQQQALNERVHGIGQRARGAVLVLVLVLVPVPTPARSQHRIEAMGRWSRRALGRDAGGVWPDIAEAVLDARGNRCEECPKCAVLV</sequence>
<feature type="signal peptide" evidence="1">
    <location>
        <begin position="1"/>
        <end position="25"/>
    </location>
</feature>
<keyword evidence="1" id="KW-0732">Signal</keyword>
<proteinExistence type="predicted"/>
<dbReference type="AlphaFoldDB" id="A0A6V8QUH6"/>
<protein>
    <submittedName>
        <fullName evidence="2">Uncharacterized protein</fullName>
    </submittedName>
</protein>
<evidence type="ECO:0000313" key="2">
    <source>
        <dbReference type="EMBL" id="GFP56294.1"/>
    </source>
</evidence>
<gene>
    <name evidence="2" type="ORF">TASIC1_0006046400</name>
</gene>
<evidence type="ECO:0000313" key="3">
    <source>
        <dbReference type="Proteomes" id="UP000517252"/>
    </source>
</evidence>
<dbReference type="EMBL" id="BLZH01000006">
    <property type="protein sequence ID" value="GFP56294.1"/>
    <property type="molecule type" value="Genomic_DNA"/>
</dbReference>
<dbReference type="Proteomes" id="UP000517252">
    <property type="component" value="Unassembled WGS sequence"/>
</dbReference>
<evidence type="ECO:0000256" key="1">
    <source>
        <dbReference type="SAM" id="SignalP"/>
    </source>
</evidence>
<organism evidence="2 3">
    <name type="scientific">Trichoderma asperellum</name>
    <name type="common">Filamentous fungus</name>
    <dbReference type="NCBI Taxonomy" id="101201"/>
    <lineage>
        <taxon>Eukaryota</taxon>
        <taxon>Fungi</taxon>
        <taxon>Dikarya</taxon>
        <taxon>Ascomycota</taxon>
        <taxon>Pezizomycotina</taxon>
        <taxon>Sordariomycetes</taxon>
        <taxon>Hypocreomycetidae</taxon>
        <taxon>Hypocreales</taxon>
        <taxon>Hypocreaceae</taxon>
        <taxon>Trichoderma</taxon>
    </lineage>
</organism>
<accession>A0A6V8QUH6</accession>